<organism evidence="1 2">
    <name type="scientific">Staphylococcus schweitzeri</name>
    <dbReference type="NCBI Taxonomy" id="1654388"/>
    <lineage>
        <taxon>Bacteria</taxon>
        <taxon>Bacillati</taxon>
        <taxon>Bacillota</taxon>
        <taxon>Bacilli</taxon>
        <taxon>Bacillales</taxon>
        <taxon>Staphylococcaceae</taxon>
        <taxon>Staphylococcus</taxon>
    </lineage>
</organism>
<gene>
    <name evidence="1" type="ORF">CD116_03620</name>
</gene>
<comment type="caution">
    <text evidence="1">The sequence shown here is derived from an EMBL/GenBank/DDBJ whole genome shotgun (WGS) entry which is preliminary data.</text>
</comment>
<reference evidence="1 2" key="1">
    <citation type="submission" date="2017-08" db="EMBL/GenBank/DDBJ databases">
        <title>Draft genome sequences of 64 type strains of genus Staph aureus.</title>
        <authorList>
            <person name="Cole K."/>
            <person name="Golubchik T."/>
            <person name="Russell J."/>
            <person name="Foster D."/>
            <person name="Llewelyn M."/>
            <person name="Wilson D."/>
            <person name="Crook D."/>
            <person name="Paul J."/>
        </authorList>
    </citation>
    <scope>NUCLEOTIDE SEQUENCE [LARGE SCALE GENOMIC DNA]</scope>
    <source>
        <strain evidence="1 2">DSM 28300</strain>
    </source>
</reference>
<feature type="non-terminal residue" evidence="1">
    <location>
        <position position="94"/>
    </location>
</feature>
<name>A0A2K4AJS0_9STAP</name>
<dbReference type="AlphaFoldDB" id="A0A2K4AJS0"/>
<evidence type="ECO:0000313" key="1">
    <source>
        <dbReference type="EMBL" id="PNZ50355.1"/>
    </source>
</evidence>
<dbReference type="Proteomes" id="UP000236395">
    <property type="component" value="Unassembled WGS sequence"/>
</dbReference>
<sequence>MSFIFISVISSKIKNSLGHKSLKKQQYDNFQLENILLLFSIYTILRIEWLRFPRVPSQPRSSTGTAPSGVSPLILRNNMTQLTLPIETSVRIHQ</sequence>
<accession>A0A2K4AJS0</accession>
<protein>
    <submittedName>
        <fullName evidence="1">Uncharacterized protein</fullName>
    </submittedName>
</protein>
<dbReference type="EMBL" id="PPQS01000016">
    <property type="protein sequence ID" value="PNZ50355.1"/>
    <property type="molecule type" value="Genomic_DNA"/>
</dbReference>
<proteinExistence type="predicted"/>
<evidence type="ECO:0000313" key="2">
    <source>
        <dbReference type="Proteomes" id="UP000236395"/>
    </source>
</evidence>